<dbReference type="Proteomes" id="UP001595445">
    <property type="component" value="Unassembled WGS sequence"/>
</dbReference>
<feature type="domain" description="2,4-diaminopentanoate dehydrogenase C-terminal" evidence="1">
    <location>
        <begin position="145"/>
        <end position="324"/>
    </location>
</feature>
<evidence type="ECO:0000313" key="2">
    <source>
        <dbReference type="EMBL" id="MFC3087962.1"/>
    </source>
</evidence>
<sequence length="331" mass="35885">MKPLRIIVYGLGTMGRLSAAYARQKGAEIVAVYMRTTAGKDFSAPELQGAAICTPEVPFEAHQADLVLITHGTTIDQLHDPAVRAARAGLDVLTIAEDAFEPFYADAEAPRCRDLDALFRSHGKTMVSVGVQDSFWYAQPMAFLSAAQEVQRLAGRNTCDLSLFGTAGAHGHGIGLTPAEFEAGGHAEPGESRGIFEVALRPLVRGLGLRVVSSTRRNLPVLAEEDIDLPDLGISIRKGTTRGHAEKVVFTLSNGMVAEGEFHMCYMHRGETPYNEWRIEGTPSMTMRSDDFHGDVITCAALVNRIPDVLAAPPGFLSVDQLPPARHYARF</sequence>
<proteinExistence type="predicted"/>
<organism evidence="2 3">
    <name type="scientific">Tabrizicola soli</name>
    <dbReference type="NCBI Taxonomy" id="2185115"/>
    <lineage>
        <taxon>Bacteria</taxon>
        <taxon>Pseudomonadati</taxon>
        <taxon>Pseudomonadota</taxon>
        <taxon>Alphaproteobacteria</taxon>
        <taxon>Rhodobacterales</taxon>
        <taxon>Paracoccaceae</taxon>
        <taxon>Tabrizicola</taxon>
    </lineage>
</organism>
<dbReference type="RefSeq" id="WP_197647720.1">
    <property type="nucleotide sequence ID" value="NZ_JAEACP010000038.1"/>
</dbReference>
<dbReference type="InterPro" id="IPR045760">
    <property type="entry name" value="DAP_DH_C"/>
</dbReference>
<keyword evidence="3" id="KW-1185">Reference proteome</keyword>
<reference evidence="3" key="1">
    <citation type="journal article" date="2019" name="Int. J. Syst. Evol. Microbiol.">
        <title>The Global Catalogue of Microorganisms (GCM) 10K type strain sequencing project: providing services to taxonomists for standard genome sequencing and annotation.</title>
        <authorList>
            <consortium name="The Broad Institute Genomics Platform"/>
            <consortium name="The Broad Institute Genome Sequencing Center for Infectious Disease"/>
            <person name="Wu L."/>
            <person name="Ma J."/>
        </authorList>
    </citation>
    <scope>NUCLEOTIDE SEQUENCE [LARGE SCALE GENOMIC DNA]</scope>
    <source>
        <strain evidence="3">KCTC 62102</strain>
    </source>
</reference>
<dbReference type="InterPro" id="IPR036291">
    <property type="entry name" value="NAD(P)-bd_dom_sf"/>
</dbReference>
<gene>
    <name evidence="2" type="ORF">ACFOD6_18120</name>
</gene>
<dbReference type="SUPFAM" id="SSF51735">
    <property type="entry name" value="NAD(P)-binding Rossmann-fold domains"/>
    <property type="match status" value="1"/>
</dbReference>
<comment type="caution">
    <text evidence="2">The sequence shown here is derived from an EMBL/GenBank/DDBJ whole genome shotgun (WGS) entry which is preliminary data.</text>
</comment>
<evidence type="ECO:0000313" key="3">
    <source>
        <dbReference type="Proteomes" id="UP001595445"/>
    </source>
</evidence>
<dbReference type="EMBL" id="JBHRSM010000043">
    <property type="protein sequence ID" value="MFC3087962.1"/>
    <property type="molecule type" value="Genomic_DNA"/>
</dbReference>
<evidence type="ECO:0000259" key="1">
    <source>
        <dbReference type="Pfam" id="PF19328"/>
    </source>
</evidence>
<accession>A0ABV7DY01</accession>
<name>A0ABV7DY01_9RHOB</name>
<dbReference type="Gene3D" id="3.40.50.720">
    <property type="entry name" value="NAD(P)-binding Rossmann-like Domain"/>
    <property type="match status" value="1"/>
</dbReference>
<protein>
    <recommendedName>
        <fullName evidence="1">2,4-diaminopentanoate dehydrogenase C-terminal domain-containing protein</fullName>
    </recommendedName>
</protein>
<dbReference type="Pfam" id="PF19328">
    <property type="entry name" value="DAP_DH_C"/>
    <property type="match status" value="1"/>
</dbReference>